<dbReference type="InterPro" id="IPR044143">
    <property type="entry name" value="GlgB_N_E_set_prok"/>
</dbReference>
<evidence type="ECO:0000256" key="1">
    <source>
        <dbReference type="ARBA" id="ARBA00002953"/>
    </source>
</evidence>
<dbReference type="SUPFAM" id="SSF81296">
    <property type="entry name" value="E set domains"/>
    <property type="match status" value="1"/>
</dbReference>
<dbReference type="InterPro" id="IPR004193">
    <property type="entry name" value="Glyco_hydro_13_N"/>
</dbReference>
<comment type="function">
    <text evidence="1">Catalyzes the formation of the alpha-1,6-glucosidic linkages in glycogen by scission of a 1,4-alpha-linked oligosaccharide from growing alpha-1,4-glucan chains and the subsequent attachment of the oligosaccharide to the alpha-1,6 position.</text>
</comment>
<keyword evidence="4" id="KW-1185">Reference proteome</keyword>
<name>A0ABS4I3K5_9BACL</name>
<dbReference type="CDD" id="cd02855">
    <property type="entry name" value="E_set_GBE_prok_N"/>
    <property type="match status" value="1"/>
</dbReference>
<dbReference type="EMBL" id="JAGGKV010000010">
    <property type="protein sequence ID" value="MBP1964749.1"/>
    <property type="molecule type" value="Genomic_DNA"/>
</dbReference>
<comment type="caution">
    <text evidence="3">The sequence shown here is derived from an EMBL/GenBank/DDBJ whole genome shotgun (WGS) entry which is preliminary data.</text>
</comment>
<accession>A0ABS4I3K5</accession>
<protein>
    <submittedName>
        <fullName evidence="3">1,4-alpha-glucan branching enzyme</fullName>
    </submittedName>
</protein>
<dbReference type="Pfam" id="PF02922">
    <property type="entry name" value="CBM_48"/>
    <property type="match status" value="1"/>
</dbReference>
<gene>
    <name evidence="3" type="ORF">J2Z65_003972</name>
</gene>
<reference evidence="3 4" key="1">
    <citation type="submission" date="2021-03" db="EMBL/GenBank/DDBJ databases">
        <title>Genomic Encyclopedia of Type Strains, Phase IV (KMG-IV): sequencing the most valuable type-strain genomes for metagenomic binning, comparative biology and taxonomic classification.</title>
        <authorList>
            <person name="Goeker M."/>
        </authorList>
    </citation>
    <scope>NUCLEOTIDE SEQUENCE [LARGE SCALE GENOMIC DNA]</scope>
    <source>
        <strain evidence="3 4">DSM 24950</strain>
    </source>
</reference>
<dbReference type="Gene3D" id="2.60.40.10">
    <property type="entry name" value="Immunoglobulins"/>
    <property type="match status" value="1"/>
</dbReference>
<feature type="domain" description="Glycoside hydrolase family 13 N-terminal" evidence="2">
    <location>
        <begin position="28"/>
        <end position="66"/>
    </location>
</feature>
<sequence>MSTMASAPSSDALYLLHEGTQYQSYRYLGFHLEEKDSVRGVRFAVWAPNAKQVNVSGSFNGWDGRNMA</sequence>
<organism evidence="3 4">
    <name type="scientific">Paenibacillus aceris</name>
    <dbReference type="NCBI Taxonomy" id="869555"/>
    <lineage>
        <taxon>Bacteria</taxon>
        <taxon>Bacillati</taxon>
        <taxon>Bacillota</taxon>
        <taxon>Bacilli</taxon>
        <taxon>Bacillales</taxon>
        <taxon>Paenibacillaceae</taxon>
        <taxon>Paenibacillus</taxon>
    </lineage>
</organism>
<dbReference type="Proteomes" id="UP001519344">
    <property type="component" value="Unassembled WGS sequence"/>
</dbReference>
<dbReference type="InterPro" id="IPR014756">
    <property type="entry name" value="Ig_E-set"/>
</dbReference>
<evidence type="ECO:0000313" key="3">
    <source>
        <dbReference type="EMBL" id="MBP1964749.1"/>
    </source>
</evidence>
<evidence type="ECO:0000313" key="4">
    <source>
        <dbReference type="Proteomes" id="UP001519344"/>
    </source>
</evidence>
<evidence type="ECO:0000259" key="2">
    <source>
        <dbReference type="Pfam" id="PF02922"/>
    </source>
</evidence>
<proteinExistence type="predicted"/>
<dbReference type="InterPro" id="IPR013783">
    <property type="entry name" value="Ig-like_fold"/>
</dbReference>